<feature type="domain" description="Citrate transporter-like" evidence="8">
    <location>
        <begin position="101"/>
        <end position="320"/>
    </location>
</feature>
<evidence type="ECO:0000256" key="4">
    <source>
        <dbReference type="ARBA" id="ARBA00022692"/>
    </source>
</evidence>
<feature type="transmembrane region" description="Helical" evidence="7">
    <location>
        <begin position="465"/>
        <end position="490"/>
    </location>
</feature>
<feature type="non-terminal residue" evidence="9">
    <location>
        <position position="1"/>
    </location>
</feature>
<dbReference type="PANTHER" id="PTHR43302">
    <property type="entry name" value="TRANSPORTER ARSB-RELATED"/>
    <property type="match status" value="1"/>
</dbReference>
<evidence type="ECO:0000256" key="2">
    <source>
        <dbReference type="ARBA" id="ARBA00022448"/>
    </source>
</evidence>
<feature type="transmembrane region" description="Helical" evidence="7">
    <location>
        <begin position="82"/>
        <end position="106"/>
    </location>
</feature>
<keyword evidence="3" id="KW-1003">Cell membrane</keyword>
<dbReference type="OrthoDB" id="442352at2759"/>
<reference evidence="9 10" key="1">
    <citation type="submission" date="2016-04" db="EMBL/GenBank/DDBJ databases">
        <title>Evolutionary innovation and constraint leading to complex multicellularity in the Ascomycota.</title>
        <authorList>
            <person name="Cisse O."/>
            <person name="Nguyen A."/>
            <person name="Hewitt D.A."/>
            <person name="Jedd G."/>
            <person name="Stajich J.E."/>
        </authorList>
    </citation>
    <scope>NUCLEOTIDE SEQUENCE [LARGE SCALE GENOMIC DNA]</scope>
    <source>
        <strain evidence="9 10">DAH-3</strain>
    </source>
</reference>
<dbReference type="PANTHER" id="PTHR43302:SF5">
    <property type="entry name" value="TRANSPORTER ARSB-RELATED"/>
    <property type="match status" value="1"/>
</dbReference>
<keyword evidence="2" id="KW-0813">Transport</keyword>
<dbReference type="EMBL" id="LXFE01000243">
    <property type="protein sequence ID" value="OLL26086.1"/>
    <property type="molecule type" value="Genomic_DNA"/>
</dbReference>
<dbReference type="InterPro" id="IPR004680">
    <property type="entry name" value="Cit_transptr-like_dom"/>
</dbReference>
<keyword evidence="10" id="KW-1185">Reference proteome</keyword>
<comment type="caution">
    <text evidence="9">The sequence shown here is derived from an EMBL/GenBank/DDBJ whole genome shotgun (WGS) entry which is preliminary data.</text>
</comment>
<gene>
    <name evidence="9" type="ORF">NEOLI_000493</name>
</gene>
<feature type="transmembrane region" description="Helical" evidence="7">
    <location>
        <begin position="426"/>
        <end position="453"/>
    </location>
</feature>
<keyword evidence="6 7" id="KW-0472">Membrane</keyword>
<feature type="transmembrane region" description="Helical" evidence="7">
    <location>
        <begin position="511"/>
        <end position="538"/>
    </location>
</feature>
<dbReference type="GO" id="GO:0005886">
    <property type="term" value="C:plasma membrane"/>
    <property type="evidence" value="ECO:0007669"/>
    <property type="project" value="UniProtKB-SubCell"/>
</dbReference>
<accession>A0A1U7LTT9</accession>
<organism evidence="9 10">
    <name type="scientific">Neolecta irregularis (strain DAH-3)</name>
    <dbReference type="NCBI Taxonomy" id="1198029"/>
    <lineage>
        <taxon>Eukaryota</taxon>
        <taxon>Fungi</taxon>
        <taxon>Dikarya</taxon>
        <taxon>Ascomycota</taxon>
        <taxon>Taphrinomycotina</taxon>
        <taxon>Neolectales</taxon>
        <taxon>Neolectaceae</taxon>
        <taxon>Neolecta</taxon>
    </lineage>
</organism>
<dbReference type="Pfam" id="PF03600">
    <property type="entry name" value="CitMHS"/>
    <property type="match status" value="1"/>
</dbReference>
<keyword evidence="4 7" id="KW-0812">Transmembrane</keyword>
<evidence type="ECO:0000256" key="6">
    <source>
        <dbReference type="ARBA" id="ARBA00023136"/>
    </source>
</evidence>
<feature type="transmembrane region" description="Helical" evidence="7">
    <location>
        <begin position="41"/>
        <end position="61"/>
    </location>
</feature>
<feature type="transmembrane region" description="Helical" evidence="7">
    <location>
        <begin position="281"/>
        <end position="305"/>
    </location>
</feature>
<dbReference type="Proteomes" id="UP000186594">
    <property type="component" value="Unassembled WGS sequence"/>
</dbReference>
<evidence type="ECO:0000256" key="5">
    <source>
        <dbReference type="ARBA" id="ARBA00022989"/>
    </source>
</evidence>
<feature type="transmembrane region" description="Helical" evidence="7">
    <location>
        <begin position="558"/>
        <end position="581"/>
    </location>
</feature>
<evidence type="ECO:0000259" key="8">
    <source>
        <dbReference type="Pfam" id="PF03600"/>
    </source>
</evidence>
<evidence type="ECO:0000256" key="7">
    <source>
        <dbReference type="SAM" id="Phobius"/>
    </source>
</evidence>
<feature type="transmembrane region" description="Helical" evidence="7">
    <location>
        <begin position="156"/>
        <end position="183"/>
    </location>
</feature>
<feature type="transmembrane region" description="Helical" evidence="7">
    <location>
        <begin position="118"/>
        <end position="144"/>
    </location>
</feature>
<protein>
    <submittedName>
        <fullName evidence="9">Arsenical pump membrane protein</fullName>
    </submittedName>
</protein>
<evidence type="ECO:0000256" key="1">
    <source>
        <dbReference type="ARBA" id="ARBA00004651"/>
    </source>
</evidence>
<dbReference type="AlphaFoldDB" id="A0A1U7LTT9"/>
<dbReference type="GO" id="GO:0055085">
    <property type="term" value="P:transmembrane transport"/>
    <property type="evidence" value="ECO:0007669"/>
    <property type="project" value="InterPro"/>
</dbReference>
<proteinExistence type="predicted"/>
<dbReference type="OMA" id="FCGTNIG"/>
<name>A0A1U7LTT9_NEOID</name>
<feature type="transmembrane region" description="Helical" evidence="7">
    <location>
        <begin position="195"/>
        <end position="218"/>
    </location>
</feature>
<keyword evidence="5 7" id="KW-1133">Transmembrane helix</keyword>
<evidence type="ECO:0000256" key="3">
    <source>
        <dbReference type="ARBA" id="ARBA00022475"/>
    </source>
</evidence>
<comment type="subcellular location">
    <subcellularLocation>
        <location evidence="1">Cell membrane</location>
        <topology evidence="1">Multi-pass membrane protein</topology>
    </subcellularLocation>
</comment>
<feature type="transmembrane region" description="Helical" evidence="7">
    <location>
        <begin position="230"/>
        <end position="252"/>
    </location>
</feature>
<evidence type="ECO:0000313" key="10">
    <source>
        <dbReference type="Proteomes" id="UP000186594"/>
    </source>
</evidence>
<dbReference type="STRING" id="1198029.A0A1U7LTT9"/>
<evidence type="ECO:0000313" key="9">
    <source>
        <dbReference type="EMBL" id="OLL26086.1"/>
    </source>
</evidence>
<sequence length="582" mass="63558">PLVFIWCLTDERNTLVASSTNCRYLNPLETVYIMDPMAADIATFPAVFTIIVFLFSTVLVIRPIAIPLPLCKRAKIHLNTATAPLFAVLVLLCSRCISPALVGAALTNIDSIKPYNVLLLFFSLAYLAITLDMTGVLQAAAFYVSNKGGRSGRRLFLYFYLLETALSSLLGNDAVVLSAIPFLVYYTRATELSSIPWLCSGFTVANTASMVLFVGNITNVVLCEGLNIGFVVYTAYIIFPFLACSVFGYVALYTQFRKVKQIPQRILAPNLDPGSVLLDPFGAWVGSITMALCLATILGTSFAAVDVWEIALPFALAKLVFDLIRDLQHTSAGTIQESHQTTNEKEMKKALEEGSIMLPCEGRTGTCVFKVGQFSCVSSSTRDPTPANQEQIIGHRYLRILFRLHEILRHRLPTVMTALPRLPLALLPFTLSQFVLVQALSHTGWISIFALWLSHLVGQSPMASIWVIGIFTNILCNFCGTNIGTTVLMIQVIKHPIFISKSGGSDAVVKGAGLAIAVASNIGAVSVTWSASLAGLLYRSLLRMKNVQVTNFEFAKWNIFPLFAMSVAGFGVICAEVKILYS</sequence>